<dbReference type="Proteomes" id="UP001620626">
    <property type="component" value="Unassembled WGS sequence"/>
</dbReference>
<comment type="caution">
    <text evidence="11">The sequence shown here is derived from an EMBL/GenBank/DDBJ whole genome shotgun (WGS) entry which is preliminary data.</text>
</comment>
<dbReference type="CDD" id="cd00326">
    <property type="entry name" value="alpha_CA"/>
    <property type="match status" value="1"/>
</dbReference>
<keyword evidence="12" id="KW-1185">Reference proteome</keyword>
<dbReference type="Gene3D" id="3.30.200.20">
    <property type="entry name" value="Phosphorylase Kinase, domain 1"/>
    <property type="match status" value="1"/>
</dbReference>
<evidence type="ECO:0000256" key="2">
    <source>
        <dbReference type="ARBA" id="ARBA00010718"/>
    </source>
</evidence>
<dbReference type="AlphaFoldDB" id="A0ABD2L6Q8"/>
<feature type="signal peptide" evidence="8">
    <location>
        <begin position="1"/>
        <end position="20"/>
    </location>
</feature>
<evidence type="ECO:0000256" key="3">
    <source>
        <dbReference type="ARBA" id="ARBA00012925"/>
    </source>
</evidence>
<keyword evidence="6 8" id="KW-0456">Lyase</keyword>
<dbReference type="PANTHER" id="PTHR18952">
    <property type="entry name" value="CARBONIC ANHYDRASE"/>
    <property type="match status" value="1"/>
</dbReference>
<comment type="function">
    <text evidence="8">Reversible hydration of carbon dioxide.</text>
</comment>
<accession>A0ABD2L6Q8</accession>
<evidence type="ECO:0000256" key="6">
    <source>
        <dbReference type="ARBA" id="ARBA00023239"/>
    </source>
</evidence>
<dbReference type="EC" id="4.2.1.1" evidence="3 8"/>
<evidence type="ECO:0000256" key="1">
    <source>
        <dbReference type="ARBA" id="ARBA00001947"/>
    </source>
</evidence>
<dbReference type="Gene3D" id="3.10.200.10">
    <property type="entry name" value="Alpha carbonic anhydrase"/>
    <property type="match status" value="1"/>
</dbReference>
<evidence type="ECO:0000313" key="12">
    <source>
        <dbReference type="Proteomes" id="UP001620626"/>
    </source>
</evidence>
<feature type="domain" description="Alpha-carbonic anhydrase" evidence="10">
    <location>
        <begin position="23"/>
        <end position="515"/>
    </location>
</feature>
<evidence type="ECO:0000259" key="10">
    <source>
        <dbReference type="PROSITE" id="PS51144"/>
    </source>
</evidence>
<feature type="domain" description="Protein kinase" evidence="9">
    <location>
        <begin position="211"/>
        <end position="515"/>
    </location>
</feature>
<evidence type="ECO:0000256" key="8">
    <source>
        <dbReference type="RuleBase" id="RU367011"/>
    </source>
</evidence>
<comment type="cofactor">
    <cofactor evidence="1 8">
        <name>Zn(2+)</name>
        <dbReference type="ChEBI" id="CHEBI:29105"/>
    </cofactor>
</comment>
<evidence type="ECO:0000313" key="11">
    <source>
        <dbReference type="EMBL" id="KAL3110930.1"/>
    </source>
</evidence>
<dbReference type="InterPro" id="IPR000719">
    <property type="entry name" value="Prot_kinase_dom"/>
</dbReference>
<protein>
    <recommendedName>
        <fullName evidence="3 8">Carbonic anhydrase</fullName>
        <ecNumber evidence="3 8">4.2.1.1</ecNumber>
    </recommendedName>
</protein>
<dbReference type="SUPFAM" id="SSF51069">
    <property type="entry name" value="Carbonic anhydrase"/>
    <property type="match status" value="1"/>
</dbReference>
<comment type="catalytic activity">
    <reaction evidence="7 8">
        <text>hydrogencarbonate + H(+) = CO2 + H2O</text>
        <dbReference type="Rhea" id="RHEA:10748"/>
        <dbReference type="ChEBI" id="CHEBI:15377"/>
        <dbReference type="ChEBI" id="CHEBI:15378"/>
        <dbReference type="ChEBI" id="CHEBI:16526"/>
        <dbReference type="ChEBI" id="CHEBI:17544"/>
        <dbReference type="EC" id="4.2.1.1"/>
    </reaction>
</comment>
<dbReference type="InterPro" id="IPR011009">
    <property type="entry name" value="Kinase-like_dom_sf"/>
</dbReference>
<dbReference type="GO" id="GO:0008270">
    <property type="term" value="F:zinc ion binding"/>
    <property type="evidence" value="ECO:0007669"/>
    <property type="project" value="UniProtKB-UniRule"/>
</dbReference>
<organism evidence="11 12">
    <name type="scientific">Heterodera trifolii</name>
    <dbReference type="NCBI Taxonomy" id="157864"/>
    <lineage>
        <taxon>Eukaryota</taxon>
        <taxon>Metazoa</taxon>
        <taxon>Ecdysozoa</taxon>
        <taxon>Nematoda</taxon>
        <taxon>Chromadorea</taxon>
        <taxon>Rhabditida</taxon>
        <taxon>Tylenchina</taxon>
        <taxon>Tylenchomorpha</taxon>
        <taxon>Tylenchoidea</taxon>
        <taxon>Heteroderidae</taxon>
        <taxon>Heteroderinae</taxon>
        <taxon>Heterodera</taxon>
    </lineage>
</organism>
<dbReference type="InterPro" id="IPR036398">
    <property type="entry name" value="CA_dom_sf"/>
</dbReference>
<evidence type="ECO:0000259" key="9">
    <source>
        <dbReference type="PROSITE" id="PS50011"/>
    </source>
</evidence>
<evidence type="ECO:0000256" key="7">
    <source>
        <dbReference type="ARBA" id="ARBA00048348"/>
    </source>
</evidence>
<dbReference type="InterPro" id="IPR023561">
    <property type="entry name" value="Carbonic_anhydrase_a-class"/>
</dbReference>
<sequence>MRSFLFLIVLFVHHATQSKGEEKPFNYEELEPLEEGQCKTGQRQSPINIRKEWFTENKTPPIRFVNYAKQNNVTLHNHGHSVEVSGFDTWPERPFITDGGLGSRYLLIELHFHWSQKENGSEHTVDGQHFDAELHLVHVKEGLTPEEAILTSDGFAVVGIFYKTALSGSPLLALQSQLSQVTEKGSNESYGNDDTWKKWEWANEFGNLFIRAFIKPISKEEDSQIFYGCVMDFPNHNEQFGFPKSVAIKEVFFRGDEYYKAKEMLVHEVEILKMALQMEAIYVIKLIDYIILPNSLVMVMELGEESLKHRLNRLKIKWKQQENLDLINSDIKSIFIQMVIALRDLHRFAIHLALKSENWLYVNRNGEKMLALIDFQTSALIQTNGTIDNRSEKKRKELRSIICKTFVGRTHLPRTRSFASPEHKGFCESRGKNQLNVQTDIWSLGISLLEILAYTPQIDAIFDFQFSVEEKRKFKILRDAFVEENENKNKEFAEKAKMAIEEYFPNFSVLVKVRK</sequence>
<dbReference type="PANTHER" id="PTHR18952:SF141">
    <property type="entry name" value="CARBONIC ANHYDRASE"/>
    <property type="match status" value="1"/>
</dbReference>
<reference evidence="11 12" key="1">
    <citation type="submission" date="2024-10" db="EMBL/GenBank/DDBJ databases">
        <authorList>
            <person name="Kim D."/>
        </authorList>
    </citation>
    <scope>NUCLEOTIDE SEQUENCE [LARGE SCALE GENOMIC DNA]</scope>
    <source>
        <strain evidence="11">BH-2024</strain>
    </source>
</reference>
<dbReference type="SUPFAM" id="SSF56112">
    <property type="entry name" value="Protein kinase-like (PK-like)"/>
    <property type="match status" value="1"/>
</dbReference>
<dbReference type="Gene3D" id="1.10.510.10">
    <property type="entry name" value="Transferase(Phosphotransferase) domain 1"/>
    <property type="match status" value="1"/>
</dbReference>
<feature type="chain" id="PRO_5044528951" description="Carbonic anhydrase" evidence="8">
    <location>
        <begin position="21"/>
        <end position="515"/>
    </location>
</feature>
<dbReference type="InterPro" id="IPR001148">
    <property type="entry name" value="CA_dom"/>
</dbReference>
<dbReference type="SMART" id="SM00220">
    <property type="entry name" value="S_TKc"/>
    <property type="match status" value="1"/>
</dbReference>
<dbReference type="PROSITE" id="PS00162">
    <property type="entry name" value="ALPHA_CA_1"/>
    <property type="match status" value="1"/>
</dbReference>
<dbReference type="PROSITE" id="PS51144">
    <property type="entry name" value="ALPHA_CA_2"/>
    <property type="match status" value="1"/>
</dbReference>
<dbReference type="SMART" id="SM01057">
    <property type="entry name" value="Carb_anhydrase"/>
    <property type="match status" value="1"/>
</dbReference>
<proteinExistence type="inferred from homology"/>
<keyword evidence="4 8" id="KW-0479">Metal-binding</keyword>
<keyword evidence="5 8" id="KW-0862">Zinc</keyword>
<dbReference type="GO" id="GO:0004089">
    <property type="term" value="F:carbonate dehydratase activity"/>
    <property type="evidence" value="ECO:0007669"/>
    <property type="project" value="UniProtKB-UniRule"/>
</dbReference>
<evidence type="ECO:0000256" key="5">
    <source>
        <dbReference type="ARBA" id="ARBA00022833"/>
    </source>
</evidence>
<name>A0ABD2L6Q8_9BILA</name>
<dbReference type="Pfam" id="PF00069">
    <property type="entry name" value="Pkinase"/>
    <property type="match status" value="1"/>
</dbReference>
<evidence type="ECO:0000256" key="4">
    <source>
        <dbReference type="ARBA" id="ARBA00022723"/>
    </source>
</evidence>
<dbReference type="EMBL" id="JBICBT010000528">
    <property type="protein sequence ID" value="KAL3110930.1"/>
    <property type="molecule type" value="Genomic_DNA"/>
</dbReference>
<comment type="similarity">
    <text evidence="2 8">Belongs to the alpha-carbonic anhydrase family.</text>
</comment>
<gene>
    <name evidence="11" type="ORF">niasHT_014867</name>
</gene>
<dbReference type="InterPro" id="IPR018338">
    <property type="entry name" value="Carbonic_anhydrase_a-class_CS"/>
</dbReference>
<dbReference type="PROSITE" id="PS50011">
    <property type="entry name" value="PROTEIN_KINASE_DOM"/>
    <property type="match status" value="1"/>
</dbReference>
<dbReference type="Pfam" id="PF00194">
    <property type="entry name" value="Carb_anhydrase"/>
    <property type="match status" value="1"/>
</dbReference>
<keyword evidence="8" id="KW-0732">Signal</keyword>